<feature type="compositionally biased region" description="Acidic residues" evidence="1">
    <location>
        <begin position="82"/>
        <end position="94"/>
    </location>
</feature>
<gene>
    <name evidence="2" type="ORF">TrRE_jg11608</name>
</gene>
<organism evidence="2 3">
    <name type="scientific">Triparma retinervis</name>
    <dbReference type="NCBI Taxonomy" id="2557542"/>
    <lineage>
        <taxon>Eukaryota</taxon>
        <taxon>Sar</taxon>
        <taxon>Stramenopiles</taxon>
        <taxon>Ochrophyta</taxon>
        <taxon>Bolidophyceae</taxon>
        <taxon>Parmales</taxon>
        <taxon>Triparmaceae</taxon>
        <taxon>Triparma</taxon>
    </lineage>
</organism>
<accession>A0A9W7A3V0</accession>
<proteinExistence type="predicted"/>
<evidence type="ECO:0000256" key="1">
    <source>
        <dbReference type="SAM" id="MobiDB-lite"/>
    </source>
</evidence>
<sequence>MPRDSDACFSLRGGSRRTSNRNTTNVDMSYDIDNDDEDEGSVWEEEDSEDRLPINSGSSRKHRSERGRRYLGAPSLTATDAEGQDDDVDNGDFDYEFKTETSSSTKGGLPDSLLQKSFPGRKNPAIPLSSLRAPSTKVHEPVDMNASKYILIEAVDPKLLVMMPREERKRTKFEAELGKFVAKQDKAMRKKPSMSTKDIKALFKKREKKCIALAKKAGGEVLPIINRDRRGGAMNLHYKQKMTESIARKLCKYTFVPFDPDLDVDVQIGSARTSIEGNTEGGEEVPIWKLHSQMSNLKQKENVEAEVAKLLLLTNNIINAVTKISDVPTWVKNFISDQYMYDPTMSSLSKDEKALIAATNYPNNMCKPGEDPFYFSQVAVRGAGVRPEDVLAYAKDHATDLNARSSPWERFSGYADVHKDSTNSKRTNGMMTVYSSGYRWETPAEMEEDEIMQELIKRVWDKEHDQYNSRAFLEIRESVVNLRKMYDRKAKGTYKACRRPCPGNDLIAHDPHNGGCARMQTQHEEWLIVATNKTTNFHCNVYPDNASDNRRGEVDMEMNPLLAYTGTRLVTYSQTATDKGPGLARAVEERMKEKVARQGEEQDGEEGNDFVWNLLRNLLKYRNATRNRKGTSPEQTGVFTATLIKELTKVSRADCQPKKRREQA</sequence>
<name>A0A9W7A3V0_9STRA</name>
<dbReference type="AlphaFoldDB" id="A0A9W7A3V0"/>
<protein>
    <submittedName>
        <fullName evidence="2">Uncharacterized protein</fullName>
    </submittedName>
</protein>
<dbReference type="OrthoDB" id="10572444at2759"/>
<evidence type="ECO:0000313" key="3">
    <source>
        <dbReference type="Proteomes" id="UP001165082"/>
    </source>
</evidence>
<comment type="caution">
    <text evidence="2">The sequence shown here is derived from an EMBL/GenBank/DDBJ whole genome shotgun (WGS) entry which is preliminary data.</text>
</comment>
<dbReference type="Proteomes" id="UP001165082">
    <property type="component" value="Unassembled WGS sequence"/>
</dbReference>
<feature type="compositionally biased region" description="Acidic residues" evidence="1">
    <location>
        <begin position="30"/>
        <end position="49"/>
    </location>
</feature>
<feature type="region of interest" description="Disordered" evidence="1">
    <location>
        <begin position="1"/>
        <end position="129"/>
    </location>
</feature>
<evidence type="ECO:0000313" key="2">
    <source>
        <dbReference type="EMBL" id="GMH62655.1"/>
    </source>
</evidence>
<reference evidence="2" key="1">
    <citation type="submission" date="2022-07" db="EMBL/GenBank/DDBJ databases">
        <title>Genome analysis of Parmales, a sister group of diatoms, reveals the evolutionary specialization of diatoms from phago-mixotrophs to photoautotrophs.</title>
        <authorList>
            <person name="Ban H."/>
            <person name="Sato S."/>
            <person name="Yoshikawa S."/>
            <person name="Kazumasa Y."/>
            <person name="Nakamura Y."/>
            <person name="Ichinomiya M."/>
            <person name="Saitoh K."/>
            <person name="Sato N."/>
            <person name="Blanc-Mathieu R."/>
            <person name="Endo H."/>
            <person name="Kuwata A."/>
            <person name="Ogata H."/>
        </authorList>
    </citation>
    <scope>NUCLEOTIDE SEQUENCE</scope>
</reference>
<dbReference type="EMBL" id="BRXZ01003825">
    <property type="protein sequence ID" value="GMH62655.1"/>
    <property type="molecule type" value="Genomic_DNA"/>
</dbReference>
<keyword evidence="3" id="KW-1185">Reference proteome</keyword>